<feature type="region of interest" description="Disordered" evidence="3">
    <location>
        <begin position="1"/>
        <end position="51"/>
    </location>
</feature>
<dbReference type="EMBL" id="CAWUPB010000913">
    <property type="protein sequence ID" value="CAK7332827.1"/>
    <property type="molecule type" value="Genomic_DNA"/>
</dbReference>
<dbReference type="PANTHER" id="PTHR48024:SF48">
    <property type="entry name" value="RRM DOMAIN-CONTAINING PROTEIN"/>
    <property type="match status" value="1"/>
</dbReference>
<reference evidence="5 6" key="1">
    <citation type="submission" date="2024-01" db="EMBL/GenBank/DDBJ databases">
        <authorList>
            <person name="Waweru B."/>
        </authorList>
    </citation>
    <scope>NUCLEOTIDE SEQUENCE [LARGE SCALE GENOMIC DNA]</scope>
</reference>
<keyword evidence="1 2" id="KW-0694">RNA-binding</keyword>
<dbReference type="GO" id="GO:0003723">
    <property type="term" value="F:RNA binding"/>
    <property type="evidence" value="ECO:0007669"/>
    <property type="project" value="UniProtKB-UniRule"/>
</dbReference>
<evidence type="ECO:0000256" key="2">
    <source>
        <dbReference type="PROSITE-ProRule" id="PRU00176"/>
    </source>
</evidence>
<dbReference type="SMART" id="SM00360">
    <property type="entry name" value="RRM"/>
    <property type="match status" value="1"/>
</dbReference>
<evidence type="ECO:0000259" key="4">
    <source>
        <dbReference type="PROSITE" id="PS50102"/>
    </source>
</evidence>
<keyword evidence="6" id="KW-1185">Reference proteome</keyword>
<dbReference type="SUPFAM" id="SSF54928">
    <property type="entry name" value="RNA-binding domain, RBD"/>
    <property type="match status" value="1"/>
</dbReference>
<dbReference type="AlphaFoldDB" id="A0AAV1REQ7"/>
<dbReference type="InterPro" id="IPR012677">
    <property type="entry name" value="Nucleotide-bd_a/b_plait_sf"/>
</dbReference>
<dbReference type="CDD" id="cd00590">
    <property type="entry name" value="RRM_SF"/>
    <property type="match status" value="1"/>
</dbReference>
<dbReference type="GO" id="GO:0005634">
    <property type="term" value="C:nucleus"/>
    <property type="evidence" value="ECO:0007669"/>
    <property type="project" value="TreeGrafter"/>
</dbReference>
<dbReference type="PANTHER" id="PTHR48024">
    <property type="entry name" value="GEO13361P1-RELATED"/>
    <property type="match status" value="1"/>
</dbReference>
<evidence type="ECO:0000256" key="1">
    <source>
        <dbReference type="ARBA" id="ARBA00022884"/>
    </source>
</evidence>
<evidence type="ECO:0000256" key="3">
    <source>
        <dbReference type="SAM" id="MobiDB-lite"/>
    </source>
</evidence>
<feature type="domain" description="RRM" evidence="4">
    <location>
        <begin position="48"/>
        <end position="123"/>
    </location>
</feature>
<gene>
    <name evidence="5" type="ORF">DCAF_LOCUS9178</name>
</gene>
<evidence type="ECO:0000313" key="5">
    <source>
        <dbReference type="EMBL" id="CAK7332827.1"/>
    </source>
</evidence>
<organism evidence="5 6">
    <name type="scientific">Dovyalis caffra</name>
    <dbReference type="NCBI Taxonomy" id="77055"/>
    <lineage>
        <taxon>Eukaryota</taxon>
        <taxon>Viridiplantae</taxon>
        <taxon>Streptophyta</taxon>
        <taxon>Embryophyta</taxon>
        <taxon>Tracheophyta</taxon>
        <taxon>Spermatophyta</taxon>
        <taxon>Magnoliopsida</taxon>
        <taxon>eudicotyledons</taxon>
        <taxon>Gunneridae</taxon>
        <taxon>Pentapetalae</taxon>
        <taxon>rosids</taxon>
        <taxon>fabids</taxon>
        <taxon>Malpighiales</taxon>
        <taxon>Salicaceae</taxon>
        <taxon>Flacourtieae</taxon>
        <taxon>Dovyalis</taxon>
    </lineage>
</organism>
<proteinExistence type="predicted"/>
<name>A0AAV1REQ7_9ROSI</name>
<dbReference type="InterPro" id="IPR000504">
    <property type="entry name" value="RRM_dom"/>
</dbReference>
<comment type="caution">
    <text evidence="5">The sequence shown here is derived from an EMBL/GenBank/DDBJ whole genome shotgun (WGS) entry which is preliminary data.</text>
</comment>
<sequence length="197" mass="21368">MSRKRDRPNFTRYDRPAPYPKRRRPPAPPPPQFPPDDVKPSTKPPPPPAVVVMDLSPDCSVLDLKSRFSIYGEISRIRIDRDGVGYITYRSKDSAEAAITASLDASFGITVDSKKVQVLWATDPLVQWREGVGVGGKKGSGSSSSKLLRAGIPLSRHGRGNKLASAVVNPSSSSSDGSPVLDVPFKGREIIAYDDIL</sequence>
<accession>A0AAV1REQ7</accession>
<dbReference type="PROSITE" id="PS50102">
    <property type="entry name" value="RRM"/>
    <property type="match status" value="1"/>
</dbReference>
<evidence type="ECO:0000313" key="6">
    <source>
        <dbReference type="Proteomes" id="UP001314170"/>
    </source>
</evidence>
<dbReference type="Pfam" id="PF00076">
    <property type="entry name" value="RRM_1"/>
    <property type="match status" value="1"/>
</dbReference>
<dbReference type="Gene3D" id="3.30.70.330">
    <property type="match status" value="1"/>
</dbReference>
<dbReference type="InterPro" id="IPR035979">
    <property type="entry name" value="RBD_domain_sf"/>
</dbReference>
<dbReference type="Proteomes" id="UP001314170">
    <property type="component" value="Unassembled WGS sequence"/>
</dbReference>
<dbReference type="GO" id="GO:0005739">
    <property type="term" value="C:mitochondrion"/>
    <property type="evidence" value="ECO:0007669"/>
    <property type="project" value="TreeGrafter"/>
</dbReference>
<dbReference type="InterPro" id="IPR050886">
    <property type="entry name" value="RNA-binding_reg"/>
</dbReference>
<protein>
    <recommendedName>
        <fullName evidence="4">RRM domain-containing protein</fullName>
    </recommendedName>
</protein>